<evidence type="ECO:0000256" key="1">
    <source>
        <dbReference type="ARBA" id="ARBA00022729"/>
    </source>
</evidence>
<dbReference type="PANTHER" id="PTHR21666:SF289">
    <property type="entry name" value="L-ALA--D-GLU ENDOPEPTIDASE"/>
    <property type="match status" value="1"/>
</dbReference>
<dbReference type="SUPFAM" id="SSF51261">
    <property type="entry name" value="Duplicated hybrid motif"/>
    <property type="match status" value="1"/>
</dbReference>
<keyword evidence="3" id="KW-0472">Membrane</keyword>
<name>A0A191ZF30_9GAMM</name>
<dbReference type="STRING" id="1860122.A9404_02975"/>
<dbReference type="AlphaFoldDB" id="A0A191ZF30"/>
<sequence length="359" mass="40419">MRDLLTISISTVHETRHFSLKFSTLKVVLYAIALLGFLLIGLGSTTVWLWDHWTNSESYFARKIEDITEEFGAARQHDQKLIHTYEKVMNQQGRSLLAKEQDHADLVGQLDQLQETSDAWQGAYQTLLNKLDISNLNEPKITDPISFKSVKLDSDMKAIMRNMIPSGFPVQDFRWSDSFGWRIHPITHKREFHKGQDLAAPTGTPVYAPADGVVAYSGYEKGYGNLIEIDHGFGFTTRYGHLSKMLVSKGQVVTKGTKIATIGDTGLSTGPHLHFEVRFLGEPLNPTPFMRWTRHDFNYVMTREKQVPWGSLAEMLRLRTLMARKQLLRSVVKSVASSDASVTSTSTGLSTDISTSLKP</sequence>
<keyword evidence="3" id="KW-0812">Transmembrane</keyword>
<reference evidence="5 6" key="1">
    <citation type="submission" date="2016-06" db="EMBL/GenBank/DDBJ databases">
        <title>Insight into the functional genes involving in sulfur oxidation in Pearl River water.</title>
        <authorList>
            <person name="Luo J."/>
            <person name="Tan X."/>
            <person name="Lin W."/>
        </authorList>
    </citation>
    <scope>NUCLEOTIDE SEQUENCE [LARGE SCALE GENOMIC DNA]</scope>
    <source>
        <strain evidence="5 6">LS2</strain>
    </source>
</reference>
<dbReference type="EMBL" id="CP016027">
    <property type="protein sequence ID" value="ANJ66479.1"/>
    <property type="molecule type" value="Genomic_DNA"/>
</dbReference>
<dbReference type="KEGG" id="haz:A9404_02975"/>
<dbReference type="Pfam" id="PF01551">
    <property type="entry name" value="Peptidase_M23"/>
    <property type="match status" value="1"/>
</dbReference>
<keyword evidence="1" id="KW-0732">Signal</keyword>
<dbReference type="GO" id="GO:0004222">
    <property type="term" value="F:metalloendopeptidase activity"/>
    <property type="evidence" value="ECO:0007669"/>
    <property type="project" value="TreeGrafter"/>
</dbReference>
<gene>
    <name evidence="5" type="ORF">A9404_02975</name>
</gene>
<evidence type="ECO:0000259" key="4">
    <source>
        <dbReference type="Pfam" id="PF01551"/>
    </source>
</evidence>
<evidence type="ECO:0000256" key="3">
    <source>
        <dbReference type="SAM" id="Phobius"/>
    </source>
</evidence>
<dbReference type="FunFam" id="2.70.70.10:FF:000006">
    <property type="entry name" value="M23 family peptidase"/>
    <property type="match status" value="1"/>
</dbReference>
<dbReference type="PANTHER" id="PTHR21666">
    <property type="entry name" value="PEPTIDASE-RELATED"/>
    <property type="match status" value="1"/>
</dbReference>
<keyword evidence="2" id="KW-0175">Coiled coil</keyword>
<dbReference type="CDD" id="cd12797">
    <property type="entry name" value="M23_peptidase"/>
    <property type="match status" value="1"/>
</dbReference>
<dbReference type="Proteomes" id="UP000078596">
    <property type="component" value="Chromosome"/>
</dbReference>
<protein>
    <recommendedName>
        <fullName evidence="4">M23ase beta-sheet core domain-containing protein</fullName>
    </recommendedName>
</protein>
<keyword evidence="3" id="KW-1133">Transmembrane helix</keyword>
<evidence type="ECO:0000313" key="5">
    <source>
        <dbReference type="EMBL" id="ANJ66479.1"/>
    </source>
</evidence>
<dbReference type="RefSeq" id="WP_066098528.1">
    <property type="nucleotide sequence ID" value="NZ_CP016027.1"/>
</dbReference>
<evidence type="ECO:0000313" key="6">
    <source>
        <dbReference type="Proteomes" id="UP000078596"/>
    </source>
</evidence>
<dbReference type="OrthoDB" id="9805070at2"/>
<dbReference type="InterPro" id="IPR011055">
    <property type="entry name" value="Dup_hybrid_motif"/>
</dbReference>
<dbReference type="Gene3D" id="2.70.70.10">
    <property type="entry name" value="Glucose Permease (Domain IIA)"/>
    <property type="match status" value="1"/>
</dbReference>
<feature type="coiled-coil region" evidence="2">
    <location>
        <begin position="96"/>
        <end position="130"/>
    </location>
</feature>
<accession>A0A191ZF30</accession>
<dbReference type="InterPro" id="IPR016047">
    <property type="entry name" value="M23ase_b-sheet_dom"/>
</dbReference>
<dbReference type="InterPro" id="IPR050570">
    <property type="entry name" value="Cell_wall_metabolism_enzyme"/>
</dbReference>
<proteinExistence type="predicted"/>
<keyword evidence="6" id="KW-1185">Reference proteome</keyword>
<organism evidence="5 6">
    <name type="scientific">Halothiobacillus diazotrophicus</name>
    <dbReference type="NCBI Taxonomy" id="1860122"/>
    <lineage>
        <taxon>Bacteria</taxon>
        <taxon>Pseudomonadati</taxon>
        <taxon>Pseudomonadota</taxon>
        <taxon>Gammaproteobacteria</taxon>
        <taxon>Chromatiales</taxon>
        <taxon>Halothiobacillaceae</taxon>
        <taxon>Halothiobacillus</taxon>
    </lineage>
</organism>
<feature type="domain" description="M23ase beta-sheet core" evidence="4">
    <location>
        <begin position="192"/>
        <end position="286"/>
    </location>
</feature>
<feature type="transmembrane region" description="Helical" evidence="3">
    <location>
        <begin position="27"/>
        <end position="50"/>
    </location>
</feature>
<evidence type="ECO:0000256" key="2">
    <source>
        <dbReference type="SAM" id="Coils"/>
    </source>
</evidence>